<evidence type="ECO:0000256" key="1">
    <source>
        <dbReference type="ARBA" id="ARBA00004167"/>
    </source>
</evidence>
<evidence type="ECO:0000256" key="6">
    <source>
        <dbReference type="ARBA" id="ARBA00023136"/>
    </source>
</evidence>
<feature type="region of interest" description="Disordered" evidence="7">
    <location>
        <begin position="1"/>
        <end position="37"/>
    </location>
</feature>
<dbReference type="PANTHER" id="PTHR15712">
    <property type="entry name" value="ARMADILLO REPEAT CONTAINING PROTEIN"/>
    <property type="match status" value="1"/>
</dbReference>
<protein>
    <recommendedName>
        <fullName evidence="8">Armadillo repeat-containing domain-containing protein</fullName>
    </recommendedName>
</protein>
<dbReference type="Pfam" id="PF04826">
    <property type="entry name" value="Arm_2"/>
    <property type="match status" value="1"/>
</dbReference>
<dbReference type="Proteomes" id="UP000274756">
    <property type="component" value="Unassembled WGS sequence"/>
</dbReference>
<keyword evidence="3" id="KW-0812">Transmembrane</keyword>
<dbReference type="Gene3D" id="1.25.10.10">
    <property type="entry name" value="Leucine-rich Repeat Variant"/>
    <property type="match status" value="1"/>
</dbReference>
<dbReference type="EMBL" id="UYYG01001153">
    <property type="protein sequence ID" value="VDN55730.1"/>
    <property type="molecule type" value="Genomic_DNA"/>
</dbReference>
<name>A0A3P7PMU6_DRAME</name>
<organism evidence="9 10">
    <name type="scientific">Dracunculus medinensis</name>
    <name type="common">Guinea worm</name>
    <dbReference type="NCBI Taxonomy" id="318479"/>
    <lineage>
        <taxon>Eukaryota</taxon>
        <taxon>Metazoa</taxon>
        <taxon>Ecdysozoa</taxon>
        <taxon>Nematoda</taxon>
        <taxon>Chromadorea</taxon>
        <taxon>Rhabditida</taxon>
        <taxon>Spirurina</taxon>
        <taxon>Dracunculoidea</taxon>
        <taxon>Dracunculidae</taxon>
        <taxon>Dracunculus</taxon>
    </lineage>
</organism>
<keyword evidence="6" id="KW-0472">Membrane</keyword>
<dbReference type="AlphaFoldDB" id="A0A3P7PMU6"/>
<feature type="compositionally biased region" description="Polar residues" evidence="7">
    <location>
        <begin position="12"/>
        <end position="25"/>
    </location>
</feature>
<proteinExistence type="predicted"/>
<reference evidence="9 10" key="1">
    <citation type="submission" date="2018-11" db="EMBL/GenBank/DDBJ databases">
        <authorList>
            <consortium name="Pathogen Informatics"/>
        </authorList>
    </citation>
    <scope>NUCLEOTIDE SEQUENCE [LARGE SCALE GENOMIC DNA]</scope>
</reference>
<comment type="subcellular location">
    <subcellularLocation>
        <location evidence="1">Membrane</location>
        <topology evidence="1">Single-pass membrane protein</topology>
    </subcellularLocation>
    <subcellularLocation>
        <location evidence="2">Mitochondrion membrane</location>
    </subcellularLocation>
</comment>
<evidence type="ECO:0000313" key="10">
    <source>
        <dbReference type="Proteomes" id="UP000274756"/>
    </source>
</evidence>
<evidence type="ECO:0000256" key="4">
    <source>
        <dbReference type="ARBA" id="ARBA00022989"/>
    </source>
</evidence>
<evidence type="ECO:0000259" key="8">
    <source>
        <dbReference type="Pfam" id="PF04826"/>
    </source>
</evidence>
<evidence type="ECO:0000256" key="2">
    <source>
        <dbReference type="ARBA" id="ARBA00004325"/>
    </source>
</evidence>
<dbReference type="InterPro" id="IPR011989">
    <property type="entry name" value="ARM-like"/>
</dbReference>
<dbReference type="PANTHER" id="PTHR15712:SF23">
    <property type="entry name" value="ARMADILLO REPEAT CONTAINING 10"/>
    <property type="match status" value="1"/>
</dbReference>
<dbReference type="GO" id="GO:0031966">
    <property type="term" value="C:mitochondrial membrane"/>
    <property type="evidence" value="ECO:0007669"/>
    <property type="project" value="UniProtKB-SubCell"/>
</dbReference>
<evidence type="ECO:0000256" key="5">
    <source>
        <dbReference type="ARBA" id="ARBA00023128"/>
    </source>
</evidence>
<keyword evidence="5" id="KW-0496">Mitochondrion</keyword>
<evidence type="ECO:0000256" key="3">
    <source>
        <dbReference type="ARBA" id="ARBA00022692"/>
    </source>
</evidence>
<sequence length="333" mass="37337">MSIRWEIFPRKSPTNRNTSGSSEESVPQKDPDEEEHLSQWRITVNPSANFLSQSDELRSLINRLSRSQKLVSPSEARYLCAGLQFLDTTSDLLLPLFTVISNSTAFPANQRIFLQCGITERIVSMLKNSHAVMLLQCVANMAVHNENDSILKPAIPFIIKRLDSEVDLEGTVAFQALTNLSLNIAPSQIEIFRPTIQICLKKLWIKGEVNLSALRLLVNLSCCPNMVPYVLAAKVSCFIVLRGVTWLLCLSSAVDALSITYDLIAPLNQDPFANPNYTIYFTIYALKGRKELEKRLLELSRRKDEAATKSNCLLEILARIPVAFSSNSNLNHL</sequence>
<keyword evidence="4" id="KW-1133">Transmembrane helix</keyword>
<gene>
    <name evidence="9" type="ORF">DME_LOCUS5703</name>
</gene>
<dbReference type="InterPro" id="IPR016024">
    <property type="entry name" value="ARM-type_fold"/>
</dbReference>
<accession>A0A3P7PMU6</accession>
<dbReference type="SUPFAM" id="SSF48371">
    <property type="entry name" value="ARM repeat"/>
    <property type="match status" value="1"/>
</dbReference>
<dbReference type="OrthoDB" id="10017790at2759"/>
<dbReference type="InterPro" id="IPR051303">
    <property type="entry name" value="Armcx_regulator"/>
</dbReference>
<evidence type="ECO:0000313" key="9">
    <source>
        <dbReference type="EMBL" id="VDN55730.1"/>
    </source>
</evidence>
<evidence type="ECO:0000256" key="7">
    <source>
        <dbReference type="SAM" id="MobiDB-lite"/>
    </source>
</evidence>
<dbReference type="InterPro" id="IPR006911">
    <property type="entry name" value="ARM-rpt_dom"/>
</dbReference>
<dbReference type="STRING" id="318479.A0A3P7PMU6"/>
<feature type="domain" description="Armadillo repeat-containing" evidence="8">
    <location>
        <begin position="98"/>
        <end position="236"/>
    </location>
</feature>
<keyword evidence="10" id="KW-1185">Reference proteome</keyword>